<comment type="subcellular location">
    <subcellularLocation>
        <location evidence="1">Membrane</location>
        <topology evidence="1">Multi-pass membrane protein</topology>
    </subcellularLocation>
</comment>
<accession>A0ABP0IRV2</accession>
<protein>
    <submittedName>
        <fullName evidence="9">Amino acid transporter AVT1E (AtAvt1E)</fullName>
    </submittedName>
</protein>
<gene>
    <name evidence="9" type="ORF">SCF082_LOCUS8423</name>
</gene>
<dbReference type="PANTHER" id="PTHR22950">
    <property type="entry name" value="AMINO ACID TRANSPORTER"/>
    <property type="match status" value="1"/>
</dbReference>
<feature type="domain" description="Amino acid transporter transmembrane" evidence="8">
    <location>
        <begin position="1"/>
        <end position="360"/>
    </location>
</feature>
<evidence type="ECO:0000259" key="8">
    <source>
        <dbReference type="Pfam" id="PF01490"/>
    </source>
</evidence>
<evidence type="ECO:0000256" key="4">
    <source>
        <dbReference type="ARBA" id="ARBA00022970"/>
    </source>
</evidence>
<feature type="non-terminal residue" evidence="9">
    <location>
        <position position="1"/>
    </location>
</feature>
<dbReference type="Pfam" id="PF01490">
    <property type="entry name" value="Aa_trans"/>
    <property type="match status" value="1"/>
</dbReference>
<reference evidence="9 10" key="1">
    <citation type="submission" date="2024-02" db="EMBL/GenBank/DDBJ databases">
        <authorList>
            <person name="Chen Y."/>
            <person name="Shah S."/>
            <person name="Dougan E. K."/>
            <person name="Thang M."/>
            <person name="Chan C."/>
        </authorList>
    </citation>
    <scope>NUCLEOTIDE SEQUENCE [LARGE SCALE GENOMIC DNA]</scope>
</reference>
<evidence type="ECO:0000256" key="1">
    <source>
        <dbReference type="ARBA" id="ARBA00004141"/>
    </source>
</evidence>
<proteinExistence type="predicted"/>
<keyword evidence="3 7" id="KW-0812">Transmembrane</keyword>
<feature type="transmembrane region" description="Helical" evidence="7">
    <location>
        <begin position="163"/>
        <end position="181"/>
    </location>
</feature>
<dbReference type="EMBL" id="CAXAMM010004806">
    <property type="protein sequence ID" value="CAK9005038.1"/>
    <property type="molecule type" value="Genomic_DNA"/>
</dbReference>
<keyword evidence="2" id="KW-0813">Transport</keyword>
<evidence type="ECO:0000256" key="5">
    <source>
        <dbReference type="ARBA" id="ARBA00022989"/>
    </source>
</evidence>
<feature type="transmembrane region" description="Helical" evidence="7">
    <location>
        <begin position="310"/>
        <end position="330"/>
    </location>
</feature>
<feature type="transmembrane region" description="Helical" evidence="7">
    <location>
        <begin position="232"/>
        <end position="251"/>
    </location>
</feature>
<evidence type="ECO:0000256" key="3">
    <source>
        <dbReference type="ARBA" id="ARBA00022692"/>
    </source>
</evidence>
<evidence type="ECO:0000256" key="6">
    <source>
        <dbReference type="ARBA" id="ARBA00023136"/>
    </source>
</evidence>
<keyword evidence="5 7" id="KW-1133">Transmembrane helix</keyword>
<feature type="transmembrane region" description="Helical" evidence="7">
    <location>
        <begin position="201"/>
        <end position="220"/>
    </location>
</feature>
<evidence type="ECO:0000256" key="7">
    <source>
        <dbReference type="SAM" id="Phobius"/>
    </source>
</evidence>
<keyword evidence="4" id="KW-0029">Amino-acid transport</keyword>
<feature type="transmembrane region" description="Helical" evidence="7">
    <location>
        <begin position="52"/>
        <end position="73"/>
    </location>
</feature>
<sequence>TGWAAGVALLAYLCVTTNYTGKVLGRIMDTHPDVRTFADMGSLAFGVAGKRAITCVFCVELVAALAMFLTVMVDNLLRLVEHSALDMSRDVAFGVCAAVVLPTCWTDRLSVLSHLSVVGIVSCFCLFFCLVVVGLTTSGNLGKGGSFRRIDWAGFVAFGEADRLPYALGLFMVGFSGHVVFPSIRDGMTEPKRFSQLVDAVYVISALLYLAMGLVGFLLFTRWTKEEVTLNLADVAGGSALVTLTTWLIVINPFTKFALTLNPLATIALHAIGGAESNWWLTKVQRTVLTLLTLLVAIFTPSFASICAFVGAFCSFVVSVIFPLCCFVATMPLSARSRRFHIAFIALNVVLCVVGTIAVFFPPQT</sequence>
<feature type="transmembrane region" description="Helical" evidence="7">
    <location>
        <begin position="287"/>
        <end position="304"/>
    </location>
</feature>
<organism evidence="9 10">
    <name type="scientific">Durusdinium trenchii</name>
    <dbReference type="NCBI Taxonomy" id="1381693"/>
    <lineage>
        <taxon>Eukaryota</taxon>
        <taxon>Sar</taxon>
        <taxon>Alveolata</taxon>
        <taxon>Dinophyceae</taxon>
        <taxon>Suessiales</taxon>
        <taxon>Symbiodiniaceae</taxon>
        <taxon>Durusdinium</taxon>
    </lineage>
</organism>
<feature type="transmembrane region" description="Helical" evidence="7">
    <location>
        <begin position="257"/>
        <end position="275"/>
    </location>
</feature>
<keyword evidence="6 7" id="KW-0472">Membrane</keyword>
<evidence type="ECO:0000256" key="2">
    <source>
        <dbReference type="ARBA" id="ARBA00022448"/>
    </source>
</evidence>
<name>A0ABP0IRV2_9DINO</name>
<comment type="caution">
    <text evidence="9">The sequence shown here is derived from an EMBL/GenBank/DDBJ whole genome shotgun (WGS) entry which is preliminary data.</text>
</comment>
<evidence type="ECO:0000313" key="9">
    <source>
        <dbReference type="EMBL" id="CAK9005038.1"/>
    </source>
</evidence>
<dbReference type="Proteomes" id="UP001642464">
    <property type="component" value="Unassembled WGS sequence"/>
</dbReference>
<keyword evidence="10" id="KW-1185">Reference proteome</keyword>
<evidence type="ECO:0000313" key="10">
    <source>
        <dbReference type="Proteomes" id="UP001642464"/>
    </source>
</evidence>
<dbReference type="InterPro" id="IPR013057">
    <property type="entry name" value="AA_transpt_TM"/>
</dbReference>
<feature type="transmembrane region" description="Helical" evidence="7">
    <location>
        <begin position="115"/>
        <end position="142"/>
    </location>
</feature>
<dbReference type="PANTHER" id="PTHR22950:SF692">
    <property type="entry name" value="TRANSMEMBRANE AMINO ACID TRANSPORTER FAMILY PROTEIN"/>
    <property type="match status" value="1"/>
</dbReference>
<feature type="transmembrane region" description="Helical" evidence="7">
    <location>
        <begin position="342"/>
        <end position="361"/>
    </location>
</feature>